<protein>
    <submittedName>
        <fullName evidence="1">Peptidyl-prolyl cis-trans isomerase</fullName>
    </submittedName>
</protein>
<keyword evidence="1" id="KW-0413">Isomerase</keyword>
<comment type="caution">
    <text evidence="1">The sequence shown here is derived from an EMBL/GenBank/DDBJ whole genome shotgun (WGS) entry which is preliminary data.</text>
</comment>
<dbReference type="PROSITE" id="PS51257">
    <property type="entry name" value="PROKAR_LIPOPROTEIN"/>
    <property type="match status" value="1"/>
</dbReference>
<proteinExistence type="predicted"/>
<keyword evidence="2" id="KW-1185">Reference proteome</keyword>
<dbReference type="GO" id="GO:0016853">
    <property type="term" value="F:isomerase activity"/>
    <property type="evidence" value="ECO:0007669"/>
    <property type="project" value="UniProtKB-KW"/>
</dbReference>
<organism evidence="1 2">
    <name type="scientific">Fulvivirga sedimenti</name>
    <dbReference type="NCBI Taxonomy" id="2879465"/>
    <lineage>
        <taxon>Bacteria</taxon>
        <taxon>Pseudomonadati</taxon>
        <taxon>Bacteroidota</taxon>
        <taxon>Cytophagia</taxon>
        <taxon>Cytophagales</taxon>
        <taxon>Fulvivirgaceae</taxon>
        <taxon>Fulvivirga</taxon>
    </lineage>
</organism>
<gene>
    <name evidence="1" type="ORF">LDX50_25615</name>
</gene>
<reference evidence="1" key="1">
    <citation type="submission" date="2021-09" db="EMBL/GenBank/DDBJ databases">
        <title>Fulvivirga sp. isolated from coastal sediment.</title>
        <authorList>
            <person name="Yu H."/>
        </authorList>
    </citation>
    <scope>NUCLEOTIDE SEQUENCE</scope>
    <source>
        <strain evidence="1">1062</strain>
    </source>
</reference>
<evidence type="ECO:0000313" key="1">
    <source>
        <dbReference type="EMBL" id="MCA6078276.1"/>
    </source>
</evidence>
<name>A0A9X1HUR0_9BACT</name>
<dbReference type="Proteomes" id="UP001139409">
    <property type="component" value="Unassembled WGS sequence"/>
</dbReference>
<dbReference type="RefSeq" id="WP_225699130.1">
    <property type="nucleotide sequence ID" value="NZ_JAIXNE010000005.1"/>
</dbReference>
<accession>A0A9X1HUR0</accession>
<dbReference type="AlphaFoldDB" id="A0A9X1HUR0"/>
<sequence length="290" mass="34423">MKRWYGKGLILLVLVTSCDLIRMKDKPEDVEGQEPIARVYDQYLYAGDLEGIASSEMTPEDSATRAQNFIDSWIRKQLLIHEASENIQFNEADIERKILDYRYSLMGYEYQTYYINENLNTEVSEDEIKAYYDENVDNFLLKQNIIRCKYVKLPVTAPRPERVSSWLKSTKTEDFEELNSYCLSFANAYQLDDSVWMEFDEVIKNSPMAEIPNKVQFLRNNRYFETGDDQFRYFLKIEEYKISDNVSPLEFVKDDIRNIILNKRKVTLAEQLEEKVYNEASENEQFEIFK</sequence>
<dbReference type="EMBL" id="JAIXNE010000005">
    <property type="protein sequence ID" value="MCA6078276.1"/>
    <property type="molecule type" value="Genomic_DNA"/>
</dbReference>
<evidence type="ECO:0000313" key="2">
    <source>
        <dbReference type="Proteomes" id="UP001139409"/>
    </source>
</evidence>